<proteinExistence type="predicted"/>
<dbReference type="AlphaFoldDB" id="A0A2Z7DFV4"/>
<reference evidence="2 3" key="1">
    <citation type="journal article" date="2015" name="Proc. Natl. Acad. Sci. U.S.A.">
        <title>The resurrection genome of Boea hygrometrica: A blueprint for survival of dehydration.</title>
        <authorList>
            <person name="Xiao L."/>
            <person name="Yang G."/>
            <person name="Zhang L."/>
            <person name="Yang X."/>
            <person name="Zhao S."/>
            <person name="Ji Z."/>
            <person name="Zhou Q."/>
            <person name="Hu M."/>
            <person name="Wang Y."/>
            <person name="Chen M."/>
            <person name="Xu Y."/>
            <person name="Jin H."/>
            <person name="Xiao X."/>
            <person name="Hu G."/>
            <person name="Bao F."/>
            <person name="Hu Y."/>
            <person name="Wan P."/>
            <person name="Li L."/>
            <person name="Deng X."/>
            <person name="Kuang T."/>
            <person name="Xiang C."/>
            <person name="Zhu J.K."/>
            <person name="Oliver M.J."/>
            <person name="He Y."/>
        </authorList>
    </citation>
    <scope>NUCLEOTIDE SEQUENCE [LARGE SCALE GENOMIC DNA]</scope>
    <source>
        <strain evidence="3">cv. XS01</strain>
    </source>
</reference>
<feature type="signal peptide" evidence="1">
    <location>
        <begin position="1"/>
        <end position="27"/>
    </location>
</feature>
<evidence type="ECO:0000256" key="1">
    <source>
        <dbReference type="SAM" id="SignalP"/>
    </source>
</evidence>
<dbReference type="PANTHER" id="PTHR36328">
    <property type="entry name" value="TRANSMEMBRANE PROTEIN"/>
    <property type="match status" value="1"/>
</dbReference>
<keyword evidence="3" id="KW-1185">Reference proteome</keyword>
<name>A0A2Z7DFV4_9LAMI</name>
<dbReference type="Proteomes" id="UP000250235">
    <property type="component" value="Unassembled WGS sequence"/>
</dbReference>
<keyword evidence="1" id="KW-0732">Signal</keyword>
<evidence type="ECO:0000313" key="2">
    <source>
        <dbReference type="EMBL" id="KZV58817.1"/>
    </source>
</evidence>
<accession>A0A2Z7DFV4</accession>
<organism evidence="2 3">
    <name type="scientific">Dorcoceras hygrometricum</name>
    <dbReference type="NCBI Taxonomy" id="472368"/>
    <lineage>
        <taxon>Eukaryota</taxon>
        <taxon>Viridiplantae</taxon>
        <taxon>Streptophyta</taxon>
        <taxon>Embryophyta</taxon>
        <taxon>Tracheophyta</taxon>
        <taxon>Spermatophyta</taxon>
        <taxon>Magnoliopsida</taxon>
        <taxon>eudicotyledons</taxon>
        <taxon>Gunneridae</taxon>
        <taxon>Pentapetalae</taxon>
        <taxon>asterids</taxon>
        <taxon>lamiids</taxon>
        <taxon>Lamiales</taxon>
        <taxon>Gesneriaceae</taxon>
        <taxon>Didymocarpoideae</taxon>
        <taxon>Trichosporeae</taxon>
        <taxon>Loxocarpinae</taxon>
        <taxon>Dorcoceras</taxon>
    </lineage>
</organism>
<dbReference type="EMBL" id="KQ986333">
    <property type="protein sequence ID" value="KZV58817.1"/>
    <property type="molecule type" value="Genomic_DNA"/>
</dbReference>
<sequence>MASNTRVFAVVAILFLAAFALTPSCDASRVNLVQEELTGPICPACVCCVPPPPGKCCAQCCAFPYTPVAVEHENSSP</sequence>
<dbReference type="PANTHER" id="PTHR36328:SF7">
    <property type="entry name" value="TRANSMEMBRANE PROTEIN"/>
    <property type="match status" value="1"/>
</dbReference>
<evidence type="ECO:0000313" key="3">
    <source>
        <dbReference type="Proteomes" id="UP000250235"/>
    </source>
</evidence>
<gene>
    <name evidence="2" type="ORF">F511_18654</name>
</gene>
<protein>
    <submittedName>
        <fullName evidence="2">Uncharacterized protein</fullName>
    </submittedName>
</protein>
<feature type="chain" id="PRO_5016350873" evidence="1">
    <location>
        <begin position="28"/>
        <end position="77"/>
    </location>
</feature>